<keyword evidence="1" id="KW-0472">Membrane</keyword>
<dbReference type="eggNOG" id="arCOG10278">
    <property type="taxonomic scope" value="Archaea"/>
</dbReference>
<dbReference type="HOGENOM" id="CLU_2695565_0_0_2"/>
<dbReference type="Proteomes" id="UP000001068">
    <property type="component" value="Chromosome"/>
</dbReference>
<evidence type="ECO:0000313" key="2">
    <source>
        <dbReference type="EMBL" id="ADV65319.1"/>
    </source>
</evidence>
<gene>
    <name evidence="2" type="ordered locus">Desmu_1017</name>
</gene>
<dbReference type="KEGG" id="dmu:Desmu_1017"/>
<protein>
    <recommendedName>
        <fullName evidence="4">DUF3096 domain-containing protein</fullName>
    </recommendedName>
</protein>
<proteinExistence type="predicted"/>
<feature type="transmembrane region" description="Helical" evidence="1">
    <location>
        <begin position="21"/>
        <end position="37"/>
    </location>
</feature>
<dbReference type="Pfam" id="PF11295">
    <property type="entry name" value="DUF3096"/>
    <property type="match status" value="1"/>
</dbReference>
<keyword evidence="1" id="KW-0812">Transmembrane</keyword>
<sequence length="74" mass="8256" precursor="true">MAEEKLQELMKKYLGVSVPRLFAGVLMLVFGLLILVLPELLNLLIAAYLIIEGLLVIIDEYVKSRITSTVAQKP</sequence>
<dbReference type="EMBL" id="CP002363">
    <property type="protein sequence ID" value="ADV65319.1"/>
    <property type="molecule type" value="Genomic_DNA"/>
</dbReference>
<reference evidence="3" key="1">
    <citation type="submission" date="2010-11" db="EMBL/GenBank/DDBJ databases">
        <title>The complete genome of Desulfurococcus mucosus DSM 2162.</title>
        <authorList>
            <consortium name="US DOE Joint Genome Institute (JGI-PGF)"/>
            <person name="Lucas S."/>
            <person name="Copeland A."/>
            <person name="Lapidus A."/>
            <person name="Bruce D."/>
            <person name="Goodwin L."/>
            <person name="Pitluck S."/>
            <person name="Kyrpides N."/>
            <person name="Mavromatis K."/>
            <person name="Pagani I."/>
            <person name="Ivanova N."/>
            <person name="Ovchinnikova G."/>
            <person name="Chertkov O."/>
            <person name="Held B."/>
            <person name="Brettin T."/>
            <person name="Detter J.C."/>
            <person name="Tapia R."/>
            <person name="Han C."/>
            <person name="Land M."/>
            <person name="Hauser L."/>
            <person name="Markowitz V."/>
            <person name="Cheng J.-F."/>
            <person name="Hugenholtz P."/>
            <person name="Woyke T."/>
            <person name="Wu D."/>
            <person name="Wirth R."/>
            <person name="Bilek Y."/>
            <person name="Hader T."/>
            <person name="Klenk H.-P."/>
            <person name="Eisen J.A."/>
        </authorList>
    </citation>
    <scope>NUCLEOTIDE SEQUENCE [LARGE SCALE GENOMIC DNA]</scope>
    <source>
        <strain evidence="3">ATCC 35584 / DSM 2162 / JCM 9187 / O7/1</strain>
    </source>
</reference>
<keyword evidence="3" id="KW-1185">Reference proteome</keyword>
<evidence type="ECO:0008006" key="4">
    <source>
        <dbReference type="Google" id="ProtNLM"/>
    </source>
</evidence>
<dbReference type="GeneID" id="10153720"/>
<organism evidence="2 3">
    <name type="scientific">Desulfurococcus mucosus (strain ATCC 35584 / DSM 2162 / JCM 9187 / O7/1)</name>
    <dbReference type="NCBI Taxonomy" id="765177"/>
    <lineage>
        <taxon>Archaea</taxon>
        <taxon>Thermoproteota</taxon>
        <taxon>Thermoprotei</taxon>
        <taxon>Desulfurococcales</taxon>
        <taxon>Desulfurococcaceae</taxon>
        <taxon>Desulfurococcus</taxon>
    </lineage>
</organism>
<dbReference type="RefSeq" id="WP_013562541.1">
    <property type="nucleotide sequence ID" value="NC_014961.1"/>
</dbReference>
<evidence type="ECO:0000256" key="1">
    <source>
        <dbReference type="SAM" id="Phobius"/>
    </source>
</evidence>
<evidence type="ECO:0000313" key="3">
    <source>
        <dbReference type="Proteomes" id="UP000001068"/>
    </source>
</evidence>
<accession>E8R9Z3</accession>
<dbReference type="AlphaFoldDB" id="E8R9Z3"/>
<keyword evidence="1" id="KW-1133">Transmembrane helix</keyword>
<name>E8R9Z3_DESM0</name>
<feature type="transmembrane region" description="Helical" evidence="1">
    <location>
        <begin position="43"/>
        <end position="62"/>
    </location>
</feature>
<dbReference type="InterPro" id="IPR021446">
    <property type="entry name" value="DUF3096"/>
</dbReference>
<reference evidence="2 3" key="2">
    <citation type="journal article" date="2011" name="Stand. Genomic Sci.">
        <title>Complete genome sequence of Desulfurococcus mucosus type strain (O7/1).</title>
        <authorList>
            <person name="Wirth R."/>
            <person name="Chertkov O."/>
            <person name="Held B."/>
            <person name="Lapidus A."/>
            <person name="Nolan M."/>
            <person name="Lucas S."/>
            <person name="Hammon N."/>
            <person name="Deshpande S."/>
            <person name="Cheng J.F."/>
            <person name="Tapia R."/>
            <person name="Han C."/>
            <person name="Goodwin L."/>
            <person name="Pitluck S."/>
            <person name="Liolios K."/>
            <person name="Ioanna P."/>
            <person name="Ivanova N."/>
            <person name="Mavromatis K."/>
            <person name="Mikhailova N."/>
            <person name="Pati A."/>
            <person name="Chen A."/>
            <person name="Palaniappan K."/>
            <person name="Land M."/>
            <person name="Hauser L."/>
            <person name="Chang Y.J."/>
            <person name="Jeffries C.D."/>
            <person name="Bilek Y."/>
            <person name="Hader T."/>
            <person name="Rohde M."/>
            <person name="Spring S."/>
            <person name="Sikorski J."/>
            <person name="Goker M."/>
            <person name="Woyke T."/>
            <person name="Bristow J."/>
            <person name="Eisen J.A."/>
            <person name="Markowitz V."/>
            <person name="Hugenholtz P."/>
            <person name="Kyrpides N.C."/>
            <person name="Klenk H.P."/>
        </authorList>
    </citation>
    <scope>NUCLEOTIDE SEQUENCE [LARGE SCALE GENOMIC DNA]</scope>
    <source>
        <strain evidence="3">ATCC 35584 / DSM 2162 / JCM 9187 / O7/1</strain>
    </source>
</reference>